<dbReference type="InterPro" id="IPR017853">
    <property type="entry name" value="GH"/>
</dbReference>
<comment type="caution">
    <text evidence="1">The sequence shown here is derived from an EMBL/GenBank/DDBJ whole genome shotgun (WGS) entry which is preliminary data.</text>
</comment>
<keyword evidence="2" id="KW-1185">Reference proteome</keyword>
<dbReference type="RefSeq" id="WP_220211528.1">
    <property type="nucleotide sequence ID" value="NZ_BNJK01000004.1"/>
</dbReference>
<protein>
    <submittedName>
        <fullName evidence="1">Uncharacterized protein</fullName>
    </submittedName>
</protein>
<dbReference type="SUPFAM" id="SSF51445">
    <property type="entry name" value="(Trans)glycosidases"/>
    <property type="match status" value="1"/>
</dbReference>
<dbReference type="Proteomes" id="UP000597444">
    <property type="component" value="Unassembled WGS sequence"/>
</dbReference>
<gene>
    <name evidence="1" type="ORF">KSF_110000</name>
</gene>
<dbReference type="AlphaFoldDB" id="A0A8J3NB00"/>
<evidence type="ECO:0000313" key="2">
    <source>
        <dbReference type="Proteomes" id="UP000597444"/>
    </source>
</evidence>
<reference evidence="1" key="1">
    <citation type="submission" date="2020-10" db="EMBL/GenBank/DDBJ databases">
        <title>Taxonomic study of unclassified bacteria belonging to the class Ktedonobacteria.</title>
        <authorList>
            <person name="Yabe S."/>
            <person name="Wang C.M."/>
            <person name="Zheng Y."/>
            <person name="Sakai Y."/>
            <person name="Cavaletti L."/>
            <person name="Monciardini P."/>
            <person name="Donadio S."/>
        </authorList>
    </citation>
    <scope>NUCLEOTIDE SEQUENCE</scope>
    <source>
        <strain evidence="1">ID150040</strain>
    </source>
</reference>
<accession>A0A8J3NB00</accession>
<name>A0A8J3NB00_9CHLR</name>
<proteinExistence type="predicted"/>
<evidence type="ECO:0000313" key="1">
    <source>
        <dbReference type="EMBL" id="GHP00953.1"/>
    </source>
</evidence>
<sequence length="300" mass="32917">MKTTKKAAKSGRLSQYLTLLLLGIVGSLSYIGASPAHAATTHKLHFIQNTSSSTDFTQVHALGYTLIDVGMDAATIRSLPAGTQAMVWVGNSQCSSFDVNYTDFKAFINAMGKDTTTNARIYGYNISDEPDAGSCPQVVAAIKRRADYIHSHAGGQGKIAYISITDFPYKPLVPAKTDVDIYGIDPYPCHQNKNGCNLNEINNMVNAAVNAGIPESKLVPIYQAFGEECTNPRRYQWSLPSPSEMRTVFARWDQVLPNAPIDVTYAWRHPGDNNEDSCPTLKDAQAKSLRAVYKDYLSKH</sequence>
<organism evidence="1 2">
    <name type="scientific">Reticulibacter mediterranei</name>
    <dbReference type="NCBI Taxonomy" id="2778369"/>
    <lineage>
        <taxon>Bacteria</taxon>
        <taxon>Bacillati</taxon>
        <taxon>Chloroflexota</taxon>
        <taxon>Ktedonobacteria</taxon>
        <taxon>Ktedonobacterales</taxon>
        <taxon>Reticulibacteraceae</taxon>
        <taxon>Reticulibacter</taxon>
    </lineage>
</organism>
<dbReference type="EMBL" id="BNJK01000004">
    <property type="protein sequence ID" value="GHP00953.1"/>
    <property type="molecule type" value="Genomic_DNA"/>
</dbReference>